<dbReference type="PANTHER" id="PTHR11319:SF35">
    <property type="entry name" value="OUTER MEMBRANE PROTEIN PMPC-RELATED"/>
    <property type="match status" value="1"/>
</dbReference>
<evidence type="ECO:0000313" key="3">
    <source>
        <dbReference type="Proteomes" id="UP001190700"/>
    </source>
</evidence>
<keyword evidence="1" id="KW-1133">Transmembrane helix</keyword>
<keyword evidence="1" id="KW-0472">Membrane</keyword>
<keyword evidence="3" id="KW-1185">Reference proteome</keyword>
<dbReference type="Proteomes" id="UP001190700">
    <property type="component" value="Unassembled WGS sequence"/>
</dbReference>
<evidence type="ECO:0000256" key="1">
    <source>
        <dbReference type="SAM" id="Phobius"/>
    </source>
</evidence>
<organism evidence="2 3">
    <name type="scientific">Cymbomonas tetramitiformis</name>
    <dbReference type="NCBI Taxonomy" id="36881"/>
    <lineage>
        <taxon>Eukaryota</taxon>
        <taxon>Viridiplantae</taxon>
        <taxon>Chlorophyta</taxon>
        <taxon>Pyramimonadophyceae</taxon>
        <taxon>Pyramimonadales</taxon>
        <taxon>Pyramimonadaceae</taxon>
        <taxon>Cymbomonas</taxon>
    </lineage>
</organism>
<dbReference type="PANTHER" id="PTHR11319">
    <property type="entry name" value="G PROTEIN-COUPLED RECEPTOR-RELATED"/>
    <property type="match status" value="1"/>
</dbReference>
<comment type="caution">
    <text evidence="2">The sequence shown here is derived from an EMBL/GenBank/DDBJ whole genome shotgun (WGS) entry which is preliminary data.</text>
</comment>
<gene>
    <name evidence="2" type="ORF">CYMTET_15853</name>
</gene>
<name>A0AAE0GDI7_9CHLO</name>
<feature type="transmembrane region" description="Helical" evidence="1">
    <location>
        <begin position="256"/>
        <end position="280"/>
    </location>
</feature>
<evidence type="ECO:0000313" key="2">
    <source>
        <dbReference type="EMBL" id="KAK3276052.1"/>
    </source>
</evidence>
<feature type="transmembrane region" description="Helical" evidence="1">
    <location>
        <begin position="187"/>
        <end position="209"/>
    </location>
</feature>
<keyword evidence="1" id="KW-0812">Transmembrane</keyword>
<feature type="transmembrane region" description="Helical" evidence="1">
    <location>
        <begin position="62"/>
        <end position="91"/>
    </location>
</feature>
<protein>
    <submittedName>
        <fullName evidence="2">Uncharacterized protein</fullName>
    </submittedName>
</protein>
<reference evidence="2 3" key="1">
    <citation type="journal article" date="2015" name="Genome Biol. Evol.">
        <title>Comparative Genomics of a Bacterivorous Green Alga Reveals Evolutionary Causalities and Consequences of Phago-Mixotrophic Mode of Nutrition.</title>
        <authorList>
            <person name="Burns J.A."/>
            <person name="Paasch A."/>
            <person name="Narechania A."/>
            <person name="Kim E."/>
        </authorList>
    </citation>
    <scope>NUCLEOTIDE SEQUENCE [LARGE SCALE GENOMIC DNA]</scope>
    <source>
        <strain evidence="2 3">PLY_AMNH</strain>
    </source>
</reference>
<sequence length="309" mass="35673">MAFKDTWSMYLVLTSYVLLLVHPVVSTYMIQIFDCQFIQFRHDHGHYWLQESLREICFTGHWWLFASVSIFVLITFVLGLPVVLGVVTWTLRQNKVVMINGQKQYVWSSQLKKGDDGRWFLRNPKFGTLREVHPVISPLTGRPRTKMERSFLASVVEIYTASFKREYYWFASVDILRKFMQTGGAMLCKLAVSDGHAMVFVLIITMAALTAQGHCHPYADNANNVLQIFVFFNQCTTYVLCLERKYVDTGGSRGDMVGMVMIAMQLVLLLCTFMIILQVLRRRANTMFSNMAQVLHLRNAKDVHITINK</sequence>
<dbReference type="EMBL" id="LGRX02006800">
    <property type="protein sequence ID" value="KAK3276052.1"/>
    <property type="molecule type" value="Genomic_DNA"/>
</dbReference>
<proteinExistence type="predicted"/>
<dbReference type="AlphaFoldDB" id="A0AAE0GDI7"/>
<accession>A0AAE0GDI7</accession>